<sequence>MIKHLLSMLCIVIFINSCSTVKKIEENLINKTKSSSIFLNFDDVTESIIIDFLKYKNMFIFDNSLFFVNVLKNDTNNIIDTKKLTNIIKYKISKNTHHVHFITDKTIKKSKKKLGLSNITNLTNISTAILLSRNNHVKYYLESYISGDHDPLSLTVKLILVETGEIIFLKTKKFYL</sequence>
<dbReference type="Gene3D" id="3.40.50.10610">
    <property type="entry name" value="ABC-type transport auxiliary lipoprotein component"/>
    <property type="match status" value="1"/>
</dbReference>
<organism evidence="1 2">
    <name type="scientific">Buchnera aphidicola</name>
    <name type="common">Lipaphis pseudobrassicae</name>
    <dbReference type="NCBI Taxonomy" id="1258543"/>
    <lineage>
        <taxon>Bacteria</taxon>
        <taxon>Pseudomonadati</taxon>
        <taxon>Pseudomonadota</taxon>
        <taxon>Gammaproteobacteria</taxon>
        <taxon>Enterobacterales</taxon>
        <taxon>Erwiniaceae</taxon>
        <taxon>Buchnera</taxon>
    </lineage>
</organism>
<dbReference type="RefSeq" id="WP_158356057.1">
    <property type="nucleotide sequence ID" value="NZ_CP034870.1"/>
</dbReference>
<dbReference type="GO" id="GO:0031241">
    <property type="term" value="C:periplasmic side of cell outer membrane"/>
    <property type="evidence" value="ECO:0007669"/>
    <property type="project" value="TreeGrafter"/>
</dbReference>
<dbReference type="Proteomes" id="UP000298564">
    <property type="component" value="Chromosome"/>
</dbReference>
<proteinExistence type="predicted"/>
<gene>
    <name evidence="1" type="ORF">D9V70_01835</name>
</gene>
<dbReference type="PANTHER" id="PTHR40593">
    <property type="entry name" value="PENICILLIN-BINDING PROTEIN ACTIVATOR LPOB"/>
    <property type="match status" value="1"/>
</dbReference>
<reference evidence="1 2" key="2">
    <citation type="submission" date="2019-05" db="EMBL/GenBank/DDBJ databases">
        <title>Genome evolution of the obligate endosymbiont Buchnera aphidicola.</title>
        <authorList>
            <person name="Moran N.A."/>
        </authorList>
    </citation>
    <scope>NUCLEOTIDE SEQUENCE [LARGE SCALE GENOMIC DNA]</scope>
    <source>
        <strain evidence="1 2">Lps</strain>
    </source>
</reference>
<dbReference type="Pfam" id="PF13036">
    <property type="entry name" value="LpoB"/>
    <property type="match status" value="1"/>
</dbReference>
<dbReference type="GO" id="GO:0009252">
    <property type="term" value="P:peptidoglycan biosynthetic process"/>
    <property type="evidence" value="ECO:0007669"/>
    <property type="project" value="TreeGrafter"/>
</dbReference>
<reference evidence="1 2" key="1">
    <citation type="submission" date="2018-12" db="EMBL/GenBank/DDBJ databases">
        <authorList>
            <person name="Chong R.A."/>
        </authorList>
    </citation>
    <scope>NUCLEOTIDE SEQUENCE [LARGE SCALE GENOMIC DNA]</scope>
    <source>
        <strain evidence="1 2">Lps</strain>
    </source>
</reference>
<dbReference type="GO" id="GO:0030234">
    <property type="term" value="F:enzyme regulator activity"/>
    <property type="evidence" value="ECO:0007669"/>
    <property type="project" value="TreeGrafter"/>
</dbReference>
<evidence type="ECO:0000313" key="1">
    <source>
        <dbReference type="EMBL" id="QCI22217.1"/>
    </source>
</evidence>
<dbReference type="EMBL" id="CP034870">
    <property type="protein sequence ID" value="QCI22217.1"/>
    <property type="molecule type" value="Genomic_DNA"/>
</dbReference>
<protein>
    <recommendedName>
        <fullName evidence="3">Penicillin-binding protein activator LpoB</fullName>
    </recommendedName>
</protein>
<dbReference type="PANTHER" id="PTHR40593:SF1">
    <property type="entry name" value="PENICILLIN-BINDING PROTEIN ACTIVATOR LPOB"/>
    <property type="match status" value="1"/>
</dbReference>
<name>A0A4D6Y0D2_9GAMM</name>
<dbReference type="InterPro" id="IPR014094">
    <property type="entry name" value="LpoB"/>
</dbReference>
<accession>A0A4D6Y0D2</accession>
<dbReference type="AlphaFoldDB" id="A0A4D6Y0D2"/>
<dbReference type="OrthoDB" id="6554269at2"/>
<evidence type="ECO:0000313" key="2">
    <source>
        <dbReference type="Proteomes" id="UP000298564"/>
    </source>
</evidence>
<evidence type="ECO:0008006" key="3">
    <source>
        <dbReference type="Google" id="ProtNLM"/>
    </source>
</evidence>